<name>A0A7W7G069_9ACTN</name>
<dbReference type="InterPro" id="IPR047928">
    <property type="entry name" value="Perm_prefix_1"/>
</dbReference>
<comment type="caution">
    <text evidence="2">The sequence shown here is derived from an EMBL/GenBank/DDBJ whole genome shotgun (WGS) entry which is preliminary data.</text>
</comment>
<gene>
    <name evidence="2" type="ORF">BKA14_001432</name>
</gene>
<dbReference type="RefSeq" id="WP_184950117.1">
    <property type="nucleotide sequence ID" value="NZ_BOMC01000006.1"/>
</dbReference>
<keyword evidence="1" id="KW-0812">Transmembrane</keyword>
<evidence type="ECO:0000313" key="3">
    <source>
        <dbReference type="Proteomes" id="UP000542742"/>
    </source>
</evidence>
<evidence type="ECO:0000256" key="1">
    <source>
        <dbReference type="SAM" id="Phobius"/>
    </source>
</evidence>
<keyword evidence="3" id="KW-1185">Reference proteome</keyword>
<feature type="transmembrane region" description="Helical" evidence="1">
    <location>
        <begin position="109"/>
        <end position="136"/>
    </location>
</feature>
<keyword evidence="1" id="KW-0472">Membrane</keyword>
<dbReference type="Proteomes" id="UP000542742">
    <property type="component" value="Unassembled WGS sequence"/>
</dbReference>
<feature type="transmembrane region" description="Helical" evidence="1">
    <location>
        <begin position="180"/>
        <end position="202"/>
    </location>
</feature>
<feature type="transmembrane region" description="Helical" evidence="1">
    <location>
        <begin position="157"/>
        <end position="174"/>
    </location>
</feature>
<protein>
    <submittedName>
        <fullName evidence="2">Uncharacterized protein</fullName>
    </submittedName>
</protein>
<dbReference type="EMBL" id="JACHMF010000001">
    <property type="protein sequence ID" value="MBB4691284.1"/>
    <property type="molecule type" value="Genomic_DNA"/>
</dbReference>
<evidence type="ECO:0000313" key="2">
    <source>
        <dbReference type="EMBL" id="MBB4691284.1"/>
    </source>
</evidence>
<reference evidence="2 3" key="1">
    <citation type="submission" date="2020-08" db="EMBL/GenBank/DDBJ databases">
        <title>Sequencing the genomes of 1000 actinobacteria strains.</title>
        <authorList>
            <person name="Klenk H.-P."/>
        </authorList>
    </citation>
    <scope>NUCLEOTIDE SEQUENCE [LARGE SCALE GENOMIC DNA]</scope>
    <source>
        <strain evidence="2 3">DSM 45518</strain>
    </source>
</reference>
<keyword evidence="1" id="KW-1133">Transmembrane helix</keyword>
<accession>A0A7W7G069</accession>
<dbReference type="AlphaFoldDB" id="A0A7W7G069"/>
<proteinExistence type="predicted"/>
<organism evidence="2 3">
    <name type="scientific">Paractinoplanes abujensis</name>
    <dbReference type="NCBI Taxonomy" id="882441"/>
    <lineage>
        <taxon>Bacteria</taxon>
        <taxon>Bacillati</taxon>
        <taxon>Actinomycetota</taxon>
        <taxon>Actinomycetes</taxon>
        <taxon>Micromonosporales</taxon>
        <taxon>Micromonosporaceae</taxon>
        <taxon>Paractinoplanes</taxon>
    </lineage>
</organism>
<dbReference type="NCBIfam" id="NF038403">
    <property type="entry name" value="perm_prefix_1"/>
    <property type="match status" value="1"/>
</dbReference>
<dbReference type="Pfam" id="PF22564">
    <property type="entry name" value="HAAS"/>
    <property type="match status" value="1"/>
</dbReference>
<sequence>MTYLAELDAALVGPRRLKRDLLQEAADHLEDATDALVGQGWPAEDARARAEAEFGPVGAIAEAYQTTLAVASSRRTAGILTAALVFQPFLWDQGVRLVDVAAPVYPTDAWWFAFLDLLIEFSGAVMIAGAVLGLLATGIGNRRRPAGRRVARATARFTMVTALVLPLMAFGMAIGSGLGLLAWAFLALLLVLPLAGAALSAWRTLGATAGPASRPEWAAPGARHSA</sequence>